<proteinExistence type="predicted"/>
<protein>
    <submittedName>
        <fullName evidence="2">Class I glutamine amidotransferase-like protein</fullName>
    </submittedName>
</protein>
<accession>A0A6A6ZM38</accession>
<dbReference type="SUPFAM" id="SSF52317">
    <property type="entry name" value="Class I glutamine amidotransferase-like"/>
    <property type="match status" value="1"/>
</dbReference>
<dbReference type="AlphaFoldDB" id="A0A6A6ZM38"/>
<dbReference type="Proteomes" id="UP000799424">
    <property type="component" value="Unassembled WGS sequence"/>
</dbReference>
<dbReference type="GO" id="GO:0005634">
    <property type="term" value="C:nucleus"/>
    <property type="evidence" value="ECO:0007669"/>
    <property type="project" value="TreeGrafter"/>
</dbReference>
<dbReference type="InterPro" id="IPR017926">
    <property type="entry name" value="GATASE"/>
</dbReference>
<feature type="domain" description="Glutamine amidotransferase" evidence="1">
    <location>
        <begin position="76"/>
        <end position="243"/>
    </location>
</feature>
<dbReference type="OrthoDB" id="1669814at2759"/>
<keyword evidence="2" id="KW-0808">Transferase</keyword>
<dbReference type="GO" id="GO:0005829">
    <property type="term" value="C:cytosol"/>
    <property type="evidence" value="ECO:0007669"/>
    <property type="project" value="TreeGrafter"/>
</dbReference>
<gene>
    <name evidence="2" type="ORF">CC86DRAFT_425510</name>
</gene>
<name>A0A6A6ZM38_9PLEO</name>
<dbReference type="PANTHER" id="PTHR42695">
    <property type="entry name" value="GLUTAMINE AMIDOTRANSFERASE YLR126C-RELATED"/>
    <property type="match status" value="1"/>
</dbReference>
<keyword evidence="2" id="KW-0315">Glutamine amidotransferase</keyword>
<dbReference type="Pfam" id="PF00117">
    <property type="entry name" value="GATase"/>
    <property type="match status" value="1"/>
</dbReference>
<organism evidence="2 3">
    <name type="scientific">Ophiobolus disseminans</name>
    <dbReference type="NCBI Taxonomy" id="1469910"/>
    <lineage>
        <taxon>Eukaryota</taxon>
        <taxon>Fungi</taxon>
        <taxon>Dikarya</taxon>
        <taxon>Ascomycota</taxon>
        <taxon>Pezizomycotina</taxon>
        <taxon>Dothideomycetes</taxon>
        <taxon>Pleosporomycetidae</taxon>
        <taxon>Pleosporales</taxon>
        <taxon>Pleosporineae</taxon>
        <taxon>Phaeosphaeriaceae</taxon>
        <taxon>Ophiobolus</taxon>
    </lineage>
</organism>
<reference evidence="2" key="1">
    <citation type="journal article" date="2020" name="Stud. Mycol.">
        <title>101 Dothideomycetes genomes: a test case for predicting lifestyles and emergence of pathogens.</title>
        <authorList>
            <person name="Haridas S."/>
            <person name="Albert R."/>
            <person name="Binder M."/>
            <person name="Bloem J."/>
            <person name="Labutti K."/>
            <person name="Salamov A."/>
            <person name="Andreopoulos B."/>
            <person name="Baker S."/>
            <person name="Barry K."/>
            <person name="Bills G."/>
            <person name="Bluhm B."/>
            <person name="Cannon C."/>
            <person name="Castanera R."/>
            <person name="Culley D."/>
            <person name="Daum C."/>
            <person name="Ezra D."/>
            <person name="Gonzalez J."/>
            <person name="Henrissat B."/>
            <person name="Kuo A."/>
            <person name="Liang C."/>
            <person name="Lipzen A."/>
            <person name="Lutzoni F."/>
            <person name="Magnuson J."/>
            <person name="Mondo S."/>
            <person name="Nolan M."/>
            <person name="Ohm R."/>
            <person name="Pangilinan J."/>
            <person name="Park H.-J."/>
            <person name="Ramirez L."/>
            <person name="Alfaro M."/>
            <person name="Sun H."/>
            <person name="Tritt A."/>
            <person name="Yoshinaga Y."/>
            <person name="Zwiers L.-H."/>
            <person name="Turgeon B."/>
            <person name="Goodwin S."/>
            <person name="Spatafora J."/>
            <person name="Crous P."/>
            <person name="Grigoriev I."/>
        </authorList>
    </citation>
    <scope>NUCLEOTIDE SEQUENCE</scope>
    <source>
        <strain evidence="2">CBS 113818</strain>
    </source>
</reference>
<dbReference type="Gene3D" id="3.40.50.880">
    <property type="match status" value="1"/>
</dbReference>
<sequence length="293" mass="32418">MHTQQTNVLKLAHHGKRLITSCARSRSHTTFVPTPHRHPPVPQTLHVCALNADTPVTTVHASHGHTYGRIFHSLLTRAMPHIAIQTTDFDVTSLAYPPDMRAFDALIISGSAHSAYDDAPWIRRLDTFIKHVYATHKHVRIFGSCFGHQIICASLLDAPVEPHPLGWEIGVKHVDLTPAFRAAVGYAKETMRLQFIHRDHVVLNELPRGWMSVGSTQQCRVQGVFEASRVLTMQGHCEFDARMCGETVRRYFGGVWGVDRMGQVVRGIEGEDDAGEVVGVVGGFLLGRGEDGG</sequence>
<evidence type="ECO:0000259" key="1">
    <source>
        <dbReference type="Pfam" id="PF00117"/>
    </source>
</evidence>
<dbReference type="GO" id="GO:0016740">
    <property type="term" value="F:transferase activity"/>
    <property type="evidence" value="ECO:0007669"/>
    <property type="project" value="UniProtKB-KW"/>
</dbReference>
<keyword evidence="3" id="KW-1185">Reference proteome</keyword>
<dbReference type="InterPro" id="IPR044992">
    <property type="entry name" value="ChyE-like"/>
</dbReference>
<evidence type="ECO:0000313" key="3">
    <source>
        <dbReference type="Proteomes" id="UP000799424"/>
    </source>
</evidence>
<dbReference type="PANTHER" id="PTHR42695:SF6">
    <property type="entry name" value="GLUTAMINE AMIDOTRANSFERASE DOMAIN-CONTAINING PROTEIN"/>
    <property type="match status" value="1"/>
</dbReference>
<evidence type="ECO:0000313" key="2">
    <source>
        <dbReference type="EMBL" id="KAF2821948.1"/>
    </source>
</evidence>
<dbReference type="InterPro" id="IPR029062">
    <property type="entry name" value="Class_I_gatase-like"/>
</dbReference>
<dbReference type="CDD" id="cd01741">
    <property type="entry name" value="GATase1_1"/>
    <property type="match status" value="1"/>
</dbReference>
<dbReference type="EMBL" id="MU006235">
    <property type="protein sequence ID" value="KAF2821948.1"/>
    <property type="molecule type" value="Genomic_DNA"/>
</dbReference>